<feature type="transmembrane region" description="Helical" evidence="7">
    <location>
        <begin position="352"/>
        <end position="371"/>
    </location>
</feature>
<dbReference type="Proteomes" id="UP000887574">
    <property type="component" value="Unplaced"/>
</dbReference>
<dbReference type="GO" id="GO:0004379">
    <property type="term" value="F:glycylpeptide N-tetradecanoyltransferase activity"/>
    <property type="evidence" value="ECO:0007669"/>
    <property type="project" value="UniProtKB-EC"/>
</dbReference>
<accession>A0A915E5E0</accession>
<evidence type="ECO:0000259" key="8">
    <source>
        <dbReference type="PROSITE" id="PS50850"/>
    </source>
</evidence>
<keyword evidence="5" id="KW-0012">Acyltransferase</keyword>
<evidence type="ECO:0000256" key="6">
    <source>
        <dbReference type="RuleBase" id="RU004178"/>
    </source>
</evidence>
<comment type="similarity">
    <text evidence="6">Belongs to the NMT family.</text>
</comment>
<dbReference type="SUPFAM" id="SSF55729">
    <property type="entry name" value="Acyl-CoA N-acyltransferases (Nat)"/>
    <property type="match status" value="1"/>
</dbReference>
<dbReference type="AlphaFoldDB" id="A0A915E5E0"/>
<keyword evidence="2 7" id="KW-0812">Transmembrane</keyword>
<dbReference type="InterPro" id="IPR020846">
    <property type="entry name" value="MFS_dom"/>
</dbReference>
<keyword evidence="9" id="KW-1185">Reference proteome</keyword>
<evidence type="ECO:0000313" key="10">
    <source>
        <dbReference type="WBParaSite" id="jg26661"/>
    </source>
</evidence>
<dbReference type="Gene3D" id="3.40.630.170">
    <property type="match status" value="1"/>
</dbReference>
<evidence type="ECO:0000256" key="2">
    <source>
        <dbReference type="ARBA" id="ARBA00022692"/>
    </source>
</evidence>
<keyword evidence="3 7" id="KW-1133">Transmembrane helix</keyword>
<dbReference type="InterPro" id="IPR005828">
    <property type="entry name" value="MFS_sugar_transport-like"/>
</dbReference>
<evidence type="ECO:0000256" key="1">
    <source>
        <dbReference type="ARBA" id="ARBA00004141"/>
    </source>
</evidence>
<dbReference type="PANTHER" id="PTHR11377">
    <property type="entry name" value="N-MYRISTOYL TRANSFERASE"/>
    <property type="match status" value="1"/>
</dbReference>
<feature type="domain" description="Major facilitator superfamily (MFS) profile" evidence="8">
    <location>
        <begin position="242"/>
        <end position="428"/>
    </location>
</feature>
<evidence type="ECO:0000256" key="3">
    <source>
        <dbReference type="ARBA" id="ARBA00022989"/>
    </source>
</evidence>
<dbReference type="GO" id="GO:0016020">
    <property type="term" value="C:membrane"/>
    <property type="evidence" value="ECO:0007669"/>
    <property type="project" value="UniProtKB-SubCell"/>
</dbReference>
<feature type="transmembrane region" description="Helical" evidence="7">
    <location>
        <begin position="290"/>
        <end position="310"/>
    </location>
</feature>
<evidence type="ECO:0000256" key="5">
    <source>
        <dbReference type="RuleBase" id="RU000586"/>
    </source>
</evidence>
<comment type="function">
    <text evidence="5">Adds a myristoyl group to the N-terminal glycine residue of certain cellular proteins.</text>
</comment>
<dbReference type="EC" id="2.3.1.97" evidence="5"/>
<comment type="catalytic activity">
    <reaction evidence="5">
        <text>N-terminal glycyl-[protein] + tetradecanoyl-CoA = N-tetradecanoylglycyl-[protein] + CoA + H(+)</text>
        <dbReference type="Rhea" id="RHEA:15521"/>
        <dbReference type="Rhea" id="RHEA-COMP:12666"/>
        <dbReference type="Rhea" id="RHEA-COMP:12667"/>
        <dbReference type="ChEBI" id="CHEBI:15378"/>
        <dbReference type="ChEBI" id="CHEBI:57287"/>
        <dbReference type="ChEBI" id="CHEBI:57385"/>
        <dbReference type="ChEBI" id="CHEBI:64723"/>
        <dbReference type="ChEBI" id="CHEBI:133050"/>
        <dbReference type="EC" id="2.3.1.97"/>
    </reaction>
</comment>
<dbReference type="PROSITE" id="PS00217">
    <property type="entry name" value="SUGAR_TRANSPORT_2"/>
    <property type="match status" value="1"/>
</dbReference>
<dbReference type="InterPro" id="IPR022677">
    <property type="entry name" value="NMT_C"/>
</dbReference>
<organism evidence="9 10">
    <name type="scientific">Ditylenchus dipsaci</name>
    <dbReference type="NCBI Taxonomy" id="166011"/>
    <lineage>
        <taxon>Eukaryota</taxon>
        <taxon>Metazoa</taxon>
        <taxon>Ecdysozoa</taxon>
        <taxon>Nematoda</taxon>
        <taxon>Chromadorea</taxon>
        <taxon>Rhabditida</taxon>
        <taxon>Tylenchina</taxon>
        <taxon>Tylenchomorpha</taxon>
        <taxon>Sphaerularioidea</taxon>
        <taxon>Anguinidae</taxon>
        <taxon>Anguininae</taxon>
        <taxon>Ditylenchus</taxon>
    </lineage>
</organism>
<keyword evidence="4 7" id="KW-0472">Membrane</keyword>
<protein>
    <recommendedName>
        <fullName evidence="5">Glycylpeptide N-tetradecanoyltransferase</fullName>
        <ecNumber evidence="5">2.3.1.97</ecNumber>
    </recommendedName>
</protein>
<feature type="transmembrane region" description="Helical" evidence="7">
    <location>
        <begin position="322"/>
        <end position="340"/>
    </location>
</feature>
<dbReference type="WBParaSite" id="jg26661">
    <property type="protein sequence ID" value="jg26661"/>
    <property type="gene ID" value="jg26661"/>
</dbReference>
<dbReference type="InterPro" id="IPR005829">
    <property type="entry name" value="Sugar_transporter_CS"/>
</dbReference>
<dbReference type="GO" id="GO:0022857">
    <property type="term" value="F:transmembrane transporter activity"/>
    <property type="evidence" value="ECO:0007669"/>
    <property type="project" value="InterPro"/>
</dbReference>
<dbReference type="InterPro" id="IPR000903">
    <property type="entry name" value="NMT"/>
</dbReference>
<keyword evidence="5" id="KW-0808">Transferase</keyword>
<evidence type="ECO:0000256" key="7">
    <source>
        <dbReference type="SAM" id="Phobius"/>
    </source>
</evidence>
<dbReference type="Pfam" id="PF00083">
    <property type="entry name" value="Sugar_tr"/>
    <property type="match status" value="1"/>
</dbReference>
<sequence length="428" mass="48505">MAPILLDEIKRRYCLSGRFQAVFVSKVAVAKPIATCRYWQRPLNPEKLINAGILRLSRSITCKQALNLYELTCQETDLLLPKIKVLGKHHLVSAFSLFTQYSEKHDLTACFTLTEFEHMFMPRSEIVYTYVIENDKEVTDFVSFYCLPMILPNNGIEYVIRTAYSLYNIAATVPLDQLLKAIMSIATKNNIDAFTVTDAMENSAACLEKLCFSKVDGLHFHYFLNNWKCPRIEPNRVALSLRVATVTLGASTQFYSYDVVNPEQEILTHWINNTYYKRDGSIMDITQLNIFWSIVVSSIAVGAIMGALMTKCLAETFGRRNALIVNGVVNVGGALMEIFAKDLESPELLIAGRFVLGANMGLSSGLVPMYLMEITPTRYRALPAQFTRQLWLFLTGFRCSWACLKSWAVQKIGRKRLLFLAFQLYSCA</sequence>
<proteinExistence type="inferred from homology"/>
<dbReference type="InterPro" id="IPR036259">
    <property type="entry name" value="MFS_trans_sf"/>
</dbReference>
<dbReference type="GO" id="GO:0005737">
    <property type="term" value="C:cytoplasm"/>
    <property type="evidence" value="ECO:0007669"/>
    <property type="project" value="TreeGrafter"/>
</dbReference>
<reference evidence="10" key="1">
    <citation type="submission" date="2022-11" db="UniProtKB">
        <authorList>
            <consortium name="WormBaseParasite"/>
        </authorList>
    </citation>
    <scope>IDENTIFICATION</scope>
</reference>
<dbReference type="PANTHER" id="PTHR11377:SF5">
    <property type="entry name" value="GLYCYLPEPTIDE N-TETRADECANOYLTRANSFERASE"/>
    <property type="match status" value="1"/>
</dbReference>
<name>A0A915E5E0_9BILA</name>
<evidence type="ECO:0000256" key="4">
    <source>
        <dbReference type="ARBA" id="ARBA00023136"/>
    </source>
</evidence>
<dbReference type="PROSITE" id="PS50850">
    <property type="entry name" value="MFS"/>
    <property type="match status" value="1"/>
</dbReference>
<evidence type="ECO:0000313" key="9">
    <source>
        <dbReference type="Proteomes" id="UP000887574"/>
    </source>
</evidence>
<comment type="subcellular location">
    <subcellularLocation>
        <location evidence="1">Membrane</location>
        <topology evidence="1">Multi-pass membrane protein</topology>
    </subcellularLocation>
</comment>
<dbReference type="Pfam" id="PF02799">
    <property type="entry name" value="NMT_C"/>
    <property type="match status" value="1"/>
</dbReference>
<dbReference type="InterPro" id="IPR016181">
    <property type="entry name" value="Acyl_CoA_acyltransferase"/>
</dbReference>
<dbReference type="SUPFAM" id="SSF103473">
    <property type="entry name" value="MFS general substrate transporter"/>
    <property type="match status" value="1"/>
</dbReference>
<dbReference type="Gene3D" id="1.20.1250.20">
    <property type="entry name" value="MFS general substrate transporter like domains"/>
    <property type="match status" value="1"/>
</dbReference>